<evidence type="ECO:0000259" key="6">
    <source>
        <dbReference type="PROSITE" id="PS50160"/>
    </source>
</evidence>
<dbReference type="Pfam" id="PF13298">
    <property type="entry name" value="LigD_N"/>
    <property type="match status" value="1"/>
</dbReference>
<feature type="region of interest" description="Disordered" evidence="5">
    <location>
        <begin position="1"/>
        <end position="75"/>
    </location>
</feature>
<dbReference type="Gene3D" id="2.40.50.140">
    <property type="entry name" value="Nucleic acid-binding proteins"/>
    <property type="match status" value="1"/>
</dbReference>
<evidence type="ECO:0000256" key="3">
    <source>
        <dbReference type="ARBA" id="ARBA00022598"/>
    </source>
</evidence>
<evidence type="ECO:0000256" key="1">
    <source>
        <dbReference type="ARBA" id="ARBA00007572"/>
    </source>
</evidence>
<dbReference type="Pfam" id="PF01068">
    <property type="entry name" value="DNA_ligase_A_M"/>
    <property type="match status" value="1"/>
</dbReference>
<dbReference type="GO" id="GO:0003910">
    <property type="term" value="F:DNA ligase (ATP) activity"/>
    <property type="evidence" value="ECO:0007669"/>
    <property type="project" value="UniProtKB-EC"/>
</dbReference>
<evidence type="ECO:0000256" key="2">
    <source>
        <dbReference type="ARBA" id="ARBA00012727"/>
    </source>
</evidence>
<organism evidence="7 8">
    <name type="scientific">Pseudofrankia asymbiotica</name>
    <dbReference type="NCBI Taxonomy" id="1834516"/>
    <lineage>
        <taxon>Bacteria</taxon>
        <taxon>Bacillati</taxon>
        <taxon>Actinomycetota</taxon>
        <taxon>Actinomycetes</taxon>
        <taxon>Frankiales</taxon>
        <taxon>Frankiaceae</taxon>
        <taxon>Pseudofrankia</taxon>
    </lineage>
</organism>
<feature type="domain" description="ATP-dependent DNA ligase family profile" evidence="6">
    <location>
        <begin position="332"/>
        <end position="451"/>
    </location>
</feature>
<dbReference type="Pfam" id="PF04679">
    <property type="entry name" value="DNA_ligase_A_C"/>
    <property type="match status" value="1"/>
</dbReference>
<dbReference type="CDD" id="cd07906">
    <property type="entry name" value="Adenylation_DNA_ligase_LigD_LigC"/>
    <property type="match status" value="1"/>
</dbReference>
<dbReference type="GO" id="GO:0005524">
    <property type="term" value="F:ATP binding"/>
    <property type="evidence" value="ECO:0007669"/>
    <property type="project" value="InterPro"/>
</dbReference>
<feature type="region of interest" description="Disordered" evidence="5">
    <location>
        <begin position="549"/>
        <end position="576"/>
    </location>
</feature>
<dbReference type="SUPFAM" id="SSF56091">
    <property type="entry name" value="DNA ligase/mRNA capping enzyme, catalytic domain"/>
    <property type="match status" value="1"/>
</dbReference>
<sequence>MTSEKPRSLDTYRARRDPARTPEPVPTAPSQDVSVPTPAQDASTPMEESTATPGGGNQDGENEAVDHTGDDQAGRGDTFVIQEHHARALHWDVRLERDGVLVSWAVPKGLPVDPHANHLAKQTEDHPLEYAGFAGDIPRGEYGGGSVSIWDRGTYELESWTADKVKVVLRGERVRGRYVFFRAGGRPGREPGTTGTTRAVGRRRGARYGPDDWMVHRMDPPQDPAREPMPAALEPMYAVAGPLPSGLEWVYEVKWDGMRVLAFVEGGRVRARSRAGRDVTAAFPELRPVGAALGATQAVLDGEIVAFGPDGRPDFSLLAHRIHVADAGAARRLARQIPVSYVVFDLLFLEGHATTGLSFDERRELLGQFPGLTLSDTLPGDGPEVLRASAAAGLEGVIAKRRSSVYQPGRRAADWVKTKNIRTQTVVIGGWEPGAGRREGRIGSLLVGVADPGGALPGGPAGGEPDGEIGGDSGGDIAFRYAGHVGTGFSDATLDLLAGLLEPLRRDTPPFPDVPAQRARRAIWVRPELVAEVEYARWTPDARMRHPSFKGLRDDMTPADTARDFSPVGEAGEGRS</sequence>
<evidence type="ECO:0000313" key="7">
    <source>
        <dbReference type="EMBL" id="ONH24528.1"/>
    </source>
</evidence>
<dbReference type="InterPro" id="IPR014144">
    <property type="entry name" value="LigD_PE_domain"/>
</dbReference>
<comment type="catalytic activity">
    <reaction evidence="4">
        <text>ATP + (deoxyribonucleotide)n-3'-hydroxyl + 5'-phospho-(deoxyribonucleotide)m = (deoxyribonucleotide)n+m + AMP + diphosphate.</text>
        <dbReference type="EC" id="6.5.1.1"/>
    </reaction>
</comment>
<dbReference type="EMBL" id="MOMC01000070">
    <property type="protein sequence ID" value="ONH24528.1"/>
    <property type="molecule type" value="Genomic_DNA"/>
</dbReference>
<dbReference type="PANTHER" id="PTHR45674">
    <property type="entry name" value="DNA LIGASE 1/3 FAMILY MEMBER"/>
    <property type="match status" value="1"/>
</dbReference>
<evidence type="ECO:0000313" key="8">
    <source>
        <dbReference type="Proteomes" id="UP000188929"/>
    </source>
</evidence>
<dbReference type="InterPro" id="IPR012309">
    <property type="entry name" value="DNA_ligase_ATP-dep_C"/>
</dbReference>
<keyword evidence="8" id="KW-1185">Reference proteome</keyword>
<reference evidence="8" key="1">
    <citation type="submission" date="2016-10" db="EMBL/GenBank/DDBJ databases">
        <title>Frankia sp. NRRL B-16386 Genome sequencing.</title>
        <authorList>
            <person name="Ghodhbane-Gtari F."/>
            <person name="Swanson E."/>
            <person name="Gueddou A."/>
            <person name="Hezbri K."/>
            <person name="Ktari K."/>
            <person name="Nouioui I."/>
            <person name="Morris K."/>
            <person name="Simpson S."/>
            <person name="Abebe-Akele F."/>
            <person name="Thomas K."/>
            <person name="Gtari M."/>
            <person name="Tisa L.S."/>
        </authorList>
    </citation>
    <scope>NUCLEOTIDE SEQUENCE [LARGE SCALE GENOMIC DNA]</scope>
    <source>
        <strain evidence="8">NRRL B-16386</strain>
    </source>
</reference>
<dbReference type="PANTHER" id="PTHR45674:SF4">
    <property type="entry name" value="DNA LIGASE 1"/>
    <property type="match status" value="1"/>
</dbReference>
<keyword evidence="3 7" id="KW-0436">Ligase</keyword>
<dbReference type="CDD" id="cd07971">
    <property type="entry name" value="OBF_DNA_ligase_LigD"/>
    <property type="match status" value="1"/>
</dbReference>
<dbReference type="InterPro" id="IPR012340">
    <property type="entry name" value="NA-bd_OB-fold"/>
</dbReference>
<gene>
    <name evidence="7" type="ORF">BL253_30000</name>
</gene>
<evidence type="ECO:0000256" key="4">
    <source>
        <dbReference type="ARBA" id="ARBA00034003"/>
    </source>
</evidence>
<dbReference type="STRING" id="1834516.BL253_30000"/>
<dbReference type="SUPFAM" id="SSF50249">
    <property type="entry name" value="Nucleic acid-binding proteins"/>
    <property type="match status" value="1"/>
</dbReference>
<dbReference type="AlphaFoldDB" id="A0A1V2I4W3"/>
<name>A0A1V2I4W3_9ACTN</name>
<dbReference type="GO" id="GO:0006281">
    <property type="term" value="P:DNA repair"/>
    <property type="evidence" value="ECO:0007669"/>
    <property type="project" value="InterPro"/>
</dbReference>
<dbReference type="Proteomes" id="UP000188929">
    <property type="component" value="Unassembled WGS sequence"/>
</dbReference>
<dbReference type="GO" id="GO:0006310">
    <property type="term" value="P:DNA recombination"/>
    <property type="evidence" value="ECO:0007669"/>
    <property type="project" value="InterPro"/>
</dbReference>
<dbReference type="RefSeq" id="WP_076820755.1">
    <property type="nucleotide sequence ID" value="NZ_MOMC01000070.1"/>
</dbReference>
<proteinExistence type="inferred from homology"/>
<dbReference type="Gene3D" id="3.30.1490.70">
    <property type="match status" value="1"/>
</dbReference>
<dbReference type="InterPro" id="IPR050191">
    <property type="entry name" value="ATP-dep_DNA_ligase"/>
</dbReference>
<dbReference type="PROSITE" id="PS50160">
    <property type="entry name" value="DNA_LIGASE_A3"/>
    <property type="match status" value="1"/>
</dbReference>
<dbReference type="EC" id="6.5.1.1" evidence="2"/>
<comment type="similarity">
    <text evidence="1">Belongs to the ATP-dependent DNA ligase family.</text>
</comment>
<feature type="compositionally biased region" description="Basic and acidic residues" evidence="5">
    <location>
        <begin position="64"/>
        <end position="74"/>
    </location>
</feature>
<feature type="compositionally biased region" description="Basic and acidic residues" evidence="5">
    <location>
        <begin position="1"/>
        <end position="20"/>
    </location>
</feature>
<evidence type="ECO:0000256" key="5">
    <source>
        <dbReference type="SAM" id="MobiDB-lite"/>
    </source>
</evidence>
<feature type="compositionally biased region" description="Polar residues" evidence="5">
    <location>
        <begin position="40"/>
        <end position="52"/>
    </location>
</feature>
<dbReference type="Gene3D" id="3.30.470.30">
    <property type="entry name" value="DNA ligase/mRNA capping enzyme"/>
    <property type="match status" value="1"/>
</dbReference>
<accession>A0A1V2I4W3</accession>
<dbReference type="InterPro" id="IPR012310">
    <property type="entry name" value="DNA_ligase_ATP-dep_cent"/>
</dbReference>
<protein>
    <recommendedName>
        <fullName evidence="2">DNA ligase (ATP)</fullName>
        <ecNumber evidence="2">6.5.1.1</ecNumber>
    </recommendedName>
</protein>
<comment type="caution">
    <text evidence="7">The sequence shown here is derived from an EMBL/GenBank/DDBJ whole genome shotgun (WGS) entry which is preliminary data.</text>
</comment>